<gene>
    <name evidence="4" type="ORF">Naga_100965g2</name>
</gene>
<dbReference type="PROSITE" id="PS01036">
    <property type="entry name" value="HSP70_3"/>
    <property type="match status" value="1"/>
</dbReference>
<accession>W7TIN6</accession>
<dbReference type="InterPro" id="IPR018181">
    <property type="entry name" value="Heat_shock_70_CS"/>
</dbReference>
<dbReference type="SUPFAM" id="SSF53067">
    <property type="entry name" value="Actin-like ATPase domain"/>
    <property type="match status" value="1"/>
</dbReference>
<dbReference type="EMBL" id="AZIL01000582">
    <property type="protein sequence ID" value="EWM26880.1"/>
    <property type="molecule type" value="Genomic_DNA"/>
</dbReference>
<organism evidence="4 5">
    <name type="scientific">Nannochloropsis gaditana</name>
    <dbReference type="NCBI Taxonomy" id="72520"/>
    <lineage>
        <taxon>Eukaryota</taxon>
        <taxon>Sar</taxon>
        <taxon>Stramenopiles</taxon>
        <taxon>Ochrophyta</taxon>
        <taxon>Eustigmatophyceae</taxon>
        <taxon>Eustigmatales</taxon>
        <taxon>Monodopsidaceae</taxon>
        <taxon>Nannochloropsis</taxon>
    </lineage>
</organism>
<comment type="caution">
    <text evidence="4">The sequence shown here is derived from an EMBL/GenBank/DDBJ whole genome shotgun (WGS) entry which is preliminary data.</text>
</comment>
<evidence type="ECO:0000256" key="1">
    <source>
        <dbReference type="ARBA" id="ARBA00022741"/>
    </source>
</evidence>
<evidence type="ECO:0000256" key="3">
    <source>
        <dbReference type="SAM" id="MobiDB-lite"/>
    </source>
</evidence>
<dbReference type="GO" id="GO:0140662">
    <property type="term" value="F:ATP-dependent protein folding chaperone"/>
    <property type="evidence" value="ECO:0007669"/>
    <property type="project" value="InterPro"/>
</dbReference>
<dbReference type="Gene3D" id="3.30.420.40">
    <property type="match status" value="2"/>
</dbReference>
<dbReference type="Proteomes" id="UP000019335">
    <property type="component" value="Chromosome 8"/>
</dbReference>
<dbReference type="OrthoDB" id="206065at2759"/>
<dbReference type="InterPro" id="IPR043129">
    <property type="entry name" value="ATPase_NBD"/>
</dbReference>
<evidence type="ECO:0000313" key="5">
    <source>
        <dbReference type="Proteomes" id="UP000019335"/>
    </source>
</evidence>
<evidence type="ECO:0000256" key="2">
    <source>
        <dbReference type="ARBA" id="ARBA00022840"/>
    </source>
</evidence>
<protein>
    <submittedName>
        <fullName evidence="4">Cytosol-type hsp70</fullName>
    </submittedName>
</protein>
<dbReference type="AlphaFoldDB" id="W7TIN6"/>
<dbReference type="PANTHER" id="PTHR19375">
    <property type="entry name" value="HEAT SHOCK PROTEIN 70KDA"/>
    <property type="match status" value="1"/>
</dbReference>
<keyword evidence="2" id="KW-0067">ATP-binding</keyword>
<feature type="compositionally biased region" description="Low complexity" evidence="3">
    <location>
        <begin position="29"/>
        <end position="46"/>
    </location>
</feature>
<dbReference type="PRINTS" id="PR00301">
    <property type="entry name" value="HEATSHOCK70"/>
</dbReference>
<sequence length="207" mass="22025">MCPRISTGADFDYCLANHLLATYGDITFSASSSSSSSSASTFTTSSNEDRNVKGTKEVMAFEDEEDEQPSSPSSSSPLHSCSSYTLLSIAEHLKKRISTAASSSFSCLSQGGTGSQSDSFVQNVSVSRDGFEKACKDVFARALSPVDRCLESNGMGRDEIDEVVMVGGTTRIPKIREMLRAHLNVESLNTHIDPDVTVAVGAACVVD</sequence>
<proteinExistence type="predicted"/>
<dbReference type="Gene3D" id="3.90.640.10">
    <property type="entry name" value="Actin, Chain A, domain 4"/>
    <property type="match status" value="1"/>
</dbReference>
<evidence type="ECO:0000313" key="4">
    <source>
        <dbReference type="EMBL" id="EWM26880.1"/>
    </source>
</evidence>
<dbReference type="InterPro" id="IPR013126">
    <property type="entry name" value="Hsp_70_fam"/>
</dbReference>
<name>W7TIN6_9STRA</name>
<keyword evidence="5" id="KW-1185">Reference proteome</keyword>
<feature type="region of interest" description="Disordered" evidence="3">
    <location>
        <begin position="29"/>
        <end position="53"/>
    </location>
</feature>
<dbReference type="Pfam" id="PF00012">
    <property type="entry name" value="HSP70"/>
    <property type="match status" value="1"/>
</dbReference>
<reference evidence="4 5" key="1">
    <citation type="journal article" date="2014" name="Mol. Plant">
        <title>Chromosome Scale Genome Assembly and Transcriptome Profiling of Nannochloropsis gaditana in Nitrogen Depletion.</title>
        <authorList>
            <person name="Corteggiani Carpinelli E."/>
            <person name="Telatin A."/>
            <person name="Vitulo N."/>
            <person name="Forcato C."/>
            <person name="D'Angelo M."/>
            <person name="Schiavon R."/>
            <person name="Vezzi A."/>
            <person name="Giacometti G.M."/>
            <person name="Morosinotto T."/>
            <person name="Valle G."/>
        </authorList>
    </citation>
    <scope>NUCLEOTIDE SEQUENCE [LARGE SCALE GENOMIC DNA]</scope>
    <source>
        <strain evidence="4 5">B-31</strain>
    </source>
</reference>
<dbReference type="GO" id="GO:0005524">
    <property type="term" value="F:ATP binding"/>
    <property type="evidence" value="ECO:0007669"/>
    <property type="project" value="UniProtKB-KW"/>
</dbReference>
<keyword evidence="1" id="KW-0547">Nucleotide-binding</keyword>